<keyword evidence="1 9" id="KW-0808">Transferase</keyword>
<evidence type="ECO:0000313" key="10">
    <source>
        <dbReference type="Proteomes" id="UP000705867"/>
    </source>
</evidence>
<evidence type="ECO:0000256" key="5">
    <source>
        <dbReference type="ARBA" id="ARBA00022842"/>
    </source>
</evidence>
<dbReference type="AlphaFoldDB" id="A0A953JC63"/>
<dbReference type="GO" id="GO:0047388">
    <property type="term" value="F:[glutamine synthetase]-adenylyl-L-tyrosine phosphorylase activity"/>
    <property type="evidence" value="ECO:0007669"/>
    <property type="project" value="UniProtKB-EC"/>
</dbReference>
<evidence type="ECO:0000313" key="9">
    <source>
        <dbReference type="EMBL" id="MBZ0155935.1"/>
    </source>
</evidence>
<dbReference type="InterPro" id="IPR023057">
    <property type="entry name" value="GlnE"/>
</dbReference>
<keyword evidence="9" id="KW-0436">Ligase</keyword>
<dbReference type="EMBL" id="JAIOIV010000056">
    <property type="protein sequence ID" value="MBZ0155935.1"/>
    <property type="molecule type" value="Genomic_DNA"/>
</dbReference>
<evidence type="ECO:0000259" key="7">
    <source>
        <dbReference type="Pfam" id="PF03710"/>
    </source>
</evidence>
<dbReference type="InterPro" id="IPR043519">
    <property type="entry name" value="NT_sf"/>
</dbReference>
<dbReference type="EC" id="2.7.7.89" evidence="9"/>
<dbReference type="GO" id="GO:0016874">
    <property type="term" value="F:ligase activity"/>
    <property type="evidence" value="ECO:0007669"/>
    <property type="project" value="UniProtKB-KW"/>
</dbReference>
<feature type="domain" description="PII-uridylyltransferase/Glutamine-synthetase adenylyltransferase" evidence="8">
    <location>
        <begin position="792"/>
        <end position="904"/>
    </location>
</feature>
<dbReference type="Pfam" id="PF03710">
    <property type="entry name" value="GlnE"/>
    <property type="match status" value="2"/>
</dbReference>
<evidence type="ECO:0000256" key="4">
    <source>
        <dbReference type="ARBA" id="ARBA00022840"/>
    </source>
</evidence>
<reference evidence="9" key="2">
    <citation type="submission" date="2021-08" db="EMBL/GenBank/DDBJ databases">
        <authorList>
            <person name="Dalcin Martins P."/>
        </authorList>
    </citation>
    <scope>NUCLEOTIDE SEQUENCE</scope>
    <source>
        <strain evidence="9">MAG_39</strain>
    </source>
</reference>
<dbReference type="Pfam" id="PF08335">
    <property type="entry name" value="GlnD_UR_UTase"/>
    <property type="match status" value="2"/>
</dbReference>
<dbReference type="GO" id="GO:0000820">
    <property type="term" value="P:regulation of glutamine family amino acid metabolic process"/>
    <property type="evidence" value="ECO:0007669"/>
    <property type="project" value="TreeGrafter"/>
</dbReference>
<feature type="domain" description="PII-uridylyltransferase/Glutamine-synthetase adenylyltransferase" evidence="8">
    <location>
        <begin position="317"/>
        <end position="439"/>
    </location>
</feature>
<dbReference type="GO" id="GO:0005829">
    <property type="term" value="C:cytosol"/>
    <property type="evidence" value="ECO:0007669"/>
    <property type="project" value="TreeGrafter"/>
</dbReference>
<keyword evidence="5" id="KW-0460">Magnesium</keyword>
<evidence type="ECO:0000256" key="1">
    <source>
        <dbReference type="ARBA" id="ARBA00022679"/>
    </source>
</evidence>
<evidence type="ECO:0000256" key="6">
    <source>
        <dbReference type="ARBA" id="ARBA00023268"/>
    </source>
</evidence>
<dbReference type="EC" id="2.7.7.42" evidence="9"/>
<gene>
    <name evidence="9" type="primary">glnE</name>
    <name evidence="9" type="ORF">K8I29_06935</name>
</gene>
<dbReference type="GO" id="GO:0008882">
    <property type="term" value="F:[glutamate-ammonia-ligase] adenylyltransferase activity"/>
    <property type="evidence" value="ECO:0007669"/>
    <property type="project" value="UniProtKB-EC"/>
</dbReference>
<sequence>MGYSIPDPERASNNIETFLAENPGDAVRLEEHRGAIAMLFSHSQFLANHSVRNPDALFGALETLHTVPEADTLREELRDLLAHCGTIAEGMKAVRMFRKNKMLHSTLRDILRKAEFQEILLGLSALADVVLDESLSFVEGFLVQRYGTPAENVFAVIAMGKLGAEELNYSSDVDIVYVYREEGETSGISTLPGVVRNRISAFEFYVKLAEELTRFLSVPTEDGFAYRVDLRLRPQGQRGSMALSLAGYEEYYESWGQLWERAAALRARPVAGDAKLGKDFLDSIRPFVYRKYLDFQAIEEIRRMKGQVEQIKPGTQSRDIKRGYGGIREIEFFIQVFQLIYGGKDPALRERSTFKALHRLVQKGFIGHEDLRHLADNYLFLRTLEHRLQQVNDLQVHSLPSGERELDILGKKMGFAGREDFLAELDARRRRVRDIYDSLLFIREGKGEMGGSRLLGNEYWDMDTPAENLLVEELAKAGVNDTHKAVYCLMKIRNNMHSFQTIRGRRLLEEVMPGFVEEALKGPNPDLSLLHLVDFSGILAAKEYYLDAISRRREIVSLLTFILSQSEYLSKILMSNPEYIESLVEGERGKKSLRTLREELGFLVEKRGEATAIRLFRRMEEIRLGVRFLDGRMEIARLVKVLSKVAEAVLTRMVRPSSPSSLAVVGFGKLGGREITFNSDLDIIFVTKDEPSEDEVKAAERLLKAFMSYTKDGIAYRVDTRLRPEGNKGPLVSSLKGLGAYYRDNAQPWEIQALLKARPVAGAACTATLFLSMRNKVLRERGEEVTLAEVQKMRDRIQRELSKEGRSGREFDIKLGAGGLEELEFAVQYLQLRQCRSRPEFLVQGTLDALGRLMKKGVLEAAGAAMLRETYLFYRTIETVLRLRNESVLSERGNALQTLAGSRGISAAVFLDLLQESKERVSVFWNSLRP</sequence>
<name>A0A953JC63_9BACT</name>
<dbReference type="PANTHER" id="PTHR30621:SF0">
    <property type="entry name" value="BIFUNCTIONAL GLUTAMINE SYNTHETASE ADENYLYLTRANSFERASE_ADENYLYL-REMOVING ENZYME"/>
    <property type="match status" value="1"/>
</dbReference>
<proteinExistence type="predicted"/>
<comment type="caution">
    <text evidence="9">The sequence shown here is derived from an EMBL/GenBank/DDBJ whole genome shotgun (WGS) entry which is preliminary data.</text>
</comment>
<feature type="domain" description="Glutamate-ammonia ligase adenylyltransferase repeated" evidence="7">
    <location>
        <begin position="559"/>
        <end position="768"/>
    </location>
</feature>
<dbReference type="Gene3D" id="3.30.460.10">
    <property type="entry name" value="Beta Polymerase, domain 2"/>
    <property type="match status" value="2"/>
</dbReference>
<feature type="domain" description="Glutamate-ammonia ligase adenylyltransferase repeated" evidence="7">
    <location>
        <begin position="36"/>
        <end position="281"/>
    </location>
</feature>
<protein>
    <submittedName>
        <fullName evidence="9">Bifunctional [glutamate--ammonia ligase]-adenylyl-L-tyrosine phosphorylase/[glutamate--ammonia-ligase] adenylyltransferase</fullName>
        <ecNumber evidence="9">2.7.7.42</ecNumber>
        <ecNumber evidence="9">2.7.7.89</ecNumber>
    </submittedName>
</protein>
<dbReference type="NCBIfam" id="NF008292">
    <property type="entry name" value="PRK11072.1"/>
    <property type="match status" value="1"/>
</dbReference>
<dbReference type="PANTHER" id="PTHR30621">
    <property type="entry name" value="GLUTAMINE SYNTHETASE ADENYLYLTRANSFERASE"/>
    <property type="match status" value="1"/>
</dbReference>
<dbReference type="GO" id="GO:0005524">
    <property type="term" value="F:ATP binding"/>
    <property type="evidence" value="ECO:0007669"/>
    <property type="project" value="UniProtKB-KW"/>
</dbReference>
<dbReference type="SUPFAM" id="SSF81593">
    <property type="entry name" value="Nucleotidyltransferase substrate binding subunit/domain"/>
    <property type="match status" value="2"/>
</dbReference>
<accession>A0A953JC63</accession>
<evidence type="ECO:0000259" key="8">
    <source>
        <dbReference type="Pfam" id="PF08335"/>
    </source>
</evidence>
<reference evidence="9" key="1">
    <citation type="journal article" date="2021" name="bioRxiv">
        <title>Unraveling nitrogen, sulfur and carbon metabolic pathways and microbial community transcriptional responses to substrate deprivation and toxicity stresses in a bioreactor mimicking anoxic brackish coastal sediment conditions.</title>
        <authorList>
            <person name="Martins P.D."/>
            <person name="Echeveste M.J."/>
            <person name="Arshad A."/>
            <person name="Kurth J."/>
            <person name="Ouboter H."/>
            <person name="Jetten M.S.M."/>
            <person name="Welte C.U."/>
        </authorList>
    </citation>
    <scope>NUCLEOTIDE SEQUENCE</scope>
    <source>
        <strain evidence="9">MAG_39</strain>
    </source>
</reference>
<dbReference type="SUPFAM" id="SSF81301">
    <property type="entry name" value="Nucleotidyltransferase"/>
    <property type="match status" value="2"/>
</dbReference>
<dbReference type="Gene3D" id="1.20.120.330">
    <property type="entry name" value="Nucleotidyltransferases domain 2"/>
    <property type="match status" value="2"/>
</dbReference>
<keyword evidence="4" id="KW-0067">ATP-binding</keyword>
<keyword evidence="3" id="KW-0547">Nucleotide-binding</keyword>
<dbReference type="Proteomes" id="UP000705867">
    <property type="component" value="Unassembled WGS sequence"/>
</dbReference>
<dbReference type="InterPro" id="IPR005190">
    <property type="entry name" value="GlnE_rpt_dom"/>
</dbReference>
<keyword evidence="2 9" id="KW-0548">Nucleotidyltransferase</keyword>
<evidence type="ECO:0000256" key="2">
    <source>
        <dbReference type="ARBA" id="ARBA00022695"/>
    </source>
</evidence>
<evidence type="ECO:0000256" key="3">
    <source>
        <dbReference type="ARBA" id="ARBA00022741"/>
    </source>
</evidence>
<dbReference type="CDD" id="cd05401">
    <property type="entry name" value="NT_GlnE_GlnD_like"/>
    <property type="match status" value="2"/>
</dbReference>
<organism evidence="9 10">
    <name type="scientific">Candidatus Nitrobium versatile</name>
    <dbReference type="NCBI Taxonomy" id="2884831"/>
    <lineage>
        <taxon>Bacteria</taxon>
        <taxon>Pseudomonadati</taxon>
        <taxon>Nitrospirota</taxon>
        <taxon>Nitrospiria</taxon>
        <taxon>Nitrospirales</taxon>
        <taxon>Nitrospiraceae</taxon>
        <taxon>Candidatus Nitrobium</taxon>
    </lineage>
</organism>
<keyword evidence="6" id="KW-0511">Multifunctional enzyme</keyword>
<dbReference type="InterPro" id="IPR013546">
    <property type="entry name" value="PII_UdlTrfase/GS_AdlTrfase"/>
</dbReference>